<evidence type="ECO:0000256" key="2">
    <source>
        <dbReference type="ARBA" id="ARBA00023180"/>
    </source>
</evidence>
<dbReference type="InParanoid" id="E9H7Y3"/>
<evidence type="ECO:0000313" key="4">
    <source>
        <dbReference type="EMBL" id="EFX72165.1"/>
    </source>
</evidence>
<dbReference type="InterPro" id="IPR004911">
    <property type="entry name" value="Interferon-induced_GILT"/>
</dbReference>
<feature type="signal peptide" evidence="3">
    <location>
        <begin position="1"/>
        <end position="18"/>
    </location>
</feature>
<dbReference type="GO" id="GO:0016491">
    <property type="term" value="F:oxidoreductase activity"/>
    <property type="evidence" value="ECO:0000318"/>
    <property type="project" value="GO_Central"/>
</dbReference>
<evidence type="ECO:0000313" key="5">
    <source>
        <dbReference type="Proteomes" id="UP000000305"/>
    </source>
</evidence>
<dbReference type="GO" id="GO:0016671">
    <property type="term" value="F:oxidoreductase activity, acting on a sulfur group of donors, disulfide as acceptor"/>
    <property type="evidence" value="ECO:0007669"/>
    <property type="project" value="InterPro"/>
</dbReference>
<dbReference type="OrthoDB" id="958254at2759"/>
<evidence type="ECO:0008006" key="6">
    <source>
        <dbReference type="Google" id="ProtNLM"/>
    </source>
</evidence>
<comment type="similarity">
    <text evidence="1">Belongs to the GILT family.</text>
</comment>
<dbReference type="PANTHER" id="PTHR13234">
    <property type="entry name" value="GAMMA-INTERFERON INDUCIBLE LYSOSOMAL THIOL REDUCTASE GILT"/>
    <property type="match status" value="1"/>
</dbReference>
<keyword evidence="2" id="KW-0325">Glycoprotein</keyword>
<reference evidence="4 5" key="1">
    <citation type="journal article" date="2011" name="Science">
        <title>The ecoresponsive genome of Daphnia pulex.</title>
        <authorList>
            <person name="Colbourne J.K."/>
            <person name="Pfrender M.E."/>
            <person name="Gilbert D."/>
            <person name="Thomas W.K."/>
            <person name="Tucker A."/>
            <person name="Oakley T.H."/>
            <person name="Tokishita S."/>
            <person name="Aerts A."/>
            <person name="Arnold G.J."/>
            <person name="Basu M.K."/>
            <person name="Bauer D.J."/>
            <person name="Caceres C.E."/>
            <person name="Carmel L."/>
            <person name="Casola C."/>
            <person name="Choi J.H."/>
            <person name="Detter J.C."/>
            <person name="Dong Q."/>
            <person name="Dusheyko S."/>
            <person name="Eads B.D."/>
            <person name="Frohlich T."/>
            <person name="Geiler-Samerotte K.A."/>
            <person name="Gerlach D."/>
            <person name="Hatcher P."/>
            <person name="Jogdeo S."/>
            <person name="Krijgsveld J."/>
            <person name="Kriventseva E.V."/>
            <person name="Kultz D."/>
            <person name="Laforsch C."/>
            <person name="Lindquist E."/>
            <person name="Lopez J."/>
            <person name="Manak J.R."/>
            <person name="Muller J."/>
            <person name="Pangilinan J."/>
            <person name="Patwardhan R.P."/>
            <person name="Pitluck S."/>
            <person name="Pritham E.J."/>
            <person name="Rechtsteiner A."/>
            <person name="Rho M."/>
            <person name="Rogozin I.B."/>
            <person name="Sakarya O."/>
            <person name="Salamov A."/>
            <person name="Schaack S."/>
            <person name="Shapiro H."/>
            <person name="Shiga Y."/>
            <person name="Skalitzky C."/>
            <person name="Smith Z."/>
            <person name="Souvorov A."/>
            <person name="Sung W."/>
            <person name="Tang Z."/>
            <person name="Tsuchiya D."/>
            <person name="Tu H."/>
            <person name="Vos H."/>
            <person name="Wang M."/>
            <person name="Wolf Y.I."/>
            <person name="Yamagata H."/>
            <person name="Yamada T."/>
            <person name="Ye Y."/>
            <person name="Shaw J.R."/>
            <person name="Andrews J."/>
            <person name="Crease T.J."/>
            <person name="Tang H."/>
            <person name="Lucas S.M."/>
            <person name="Robertson H.M."/>
            <person name="Bork P."/>
            <person name="Koonin E.V."/>
            <person name="Zdobnov E.M."/>
            <person name="Grigoriev I.V."/>
            <person name="Lynch M."/>
            <person name="Boore J.L."/>
        </authorList>
    </citation>
    <scope>NUCLEOTIDE SEQUENCE [LARGE SCALE GENOMIC DNA]</scope>
</reference>
<evidence type="ECO:0000256" key="3">
    <source>
        <dbReference type="SAM" id="SignalP"/>
    </source>
</evidence>
<keyword evidence="5" id="KW-1185">Reference proteome</keyword>
<gene>
    <name evidence="4" type="ORF">DAPPUDRAFT_308544</name>
</gene>
<dbReference type="Proteomes" id="UP000000305">
    <property type="component" value="Unassembled WGS sequence"/>
</dbReference>
<evidence type="ECO:0000256" key="1">
    <source>
        <dbReference type="ARBA" id="ARBA00005679"/>
    </source>
</evidence>
<accession>E9H7Y3</accession>
<dbReference type="HOGENOM" id="CLU_066886_2_1_1"/>
<dbReference type="Pfam" id="PF03227">
    <property type="entry name" value="GILT"/>
    <property type="match status" value="1"/>
</dbReference>
<organism evidence="4 5">
    <name type="scientific">Daphnia pulex</name>
    <name type="common">Water flea</name>
    <dbReference type="NCBI Taxonomy" id="6669"/>
    <lineage>
        <taxon>Eukaryota</taxon>
        <taxon>Metazoa</taxon>
        <taxon>Ecdysozoa</taxon>
        <taxon>Arthropoda</taxon>
        <taxon>Crustacea</taxon>
        <taxon>Branchiopoda</taxon>
        <taxon>Diplostraca</taxon>
        <taxon>Cladocera</taxon>
        <taxon>Anomopoda</taxon>
        <taxon>Daphniidae</taxon>
        <taxon>Daphnia</taxon>
    </lineage>
</organism>
<proteinExistence type="inferred from homology"/>
<dbReference type="eggNOG" id="KOG3160">
    <property type="taxonomic scope" value="Eukaryota"/>
</dbReference>
<dbReference type="KEGG" id="dpx:DAPPUDRAFT_308544"/>
<sequence>MFKFLLASALLCVSFVNTAGLGNSGRTNLDVYYESLCPDSRAFLVNQLAPQWKSLSSFVNLRLIPFGKASFSQNSSGGWSFKCQHGSAECTGNILHACGIKYSKDNTQALNYASCLMRAPTSGAQCAELAGLDFTPIDTCTKTSEGQELAVAHGTETLTLQPTLTFVPWVVYDKVFDDGKQWSSLSNLRSVACNHNGFNAPSCLSNVL</sequence>
<protein>
    <recommendedName>
        <fullName evidence="6">Gamma-interferon inducible lysosomal thiol reductase</fullName>
    </recommendedName>
</protein>
<name>E9H7Y3_DAPPU</name>
<dbReference type="PhylomeDB" id="E9H7Y3"/>
<dbReference type="EMBL" id="GL732602">
    <property type="protein sequence ID" value="EFX72165.1"/>
    <property type="molecule type" value="Genomic_DNA"/>
</dbReference>
<dbReference type="OMA" id="SAKCFRT"/>
<feature type="chain" id="PRO_5003241774" description="Gamma-interferon inducible lysosomal thiol reductase" evidence="3">
    <location>
        <begin position="19"/>
        <end position="208"/>
    </location>
</feature>
<dbReference type="PANTHER" id="PTHR13234:SF68">
    <property type="entry name" value="GH19763P"/>
    <property type="match status" value="1"/>
</dbReference>
<dbReference type="AlphaFoldDB" id="E9H7Y3"/>
<keyword evidence="3" id="KW-0732">Signal</keyword>
<dbReference type="STRING" id="6669.E9H7Y3"/>